<proteinExistence type="predicted"/>
<evidence type="ECO:0000313" key="1">
    <source>
        <dbReference type="EMBL" id="KHG24302.1"/>
    </source>
</evidence>
<evidence type="ECO:0000313" key="2">
    <source>
        <dbReference type="Proteomes" id="UP000032142"/>
    </source>
</evidence>
<keyword evidence="2" id="KW-1185">Reference proteome</keyword>
<gene>
    <name evidence="1" type="ORF">F383_04522</name>
</gene>
<dbReference type="AlphaFoldDB" id="A0A0B0PHD8"/>
<organism evidence="1 2">
    <name type="scientific">Gossypium arboreum</name>
    <name type="common">Tree cotton</name>
    <name type="synonym">Gossypium nanking</name>
    <dbReference type="NCBI Taxonomy" id="29729"/>
    <lineage>
        <taxon>Eukaryota</taxon>
        <taxon>Viridiplantae</taxon>
        <taxon>Streptophyta</taxon>
        <taxon>Embryophyta</taxon>
        <taxon>Tracheophyta</taxon>
        <taxon>Spermatophyta</taxon>
        <taxon>Magnoliopsida</taxon>
        <taxon>eudicotyledons</taxon>
        <taxon>Gunneridae</taxon>
        <taxon>Pentapetalae</taxon>
        <taxon>rosids</taxon>
        <taxon>malvids</taxon>
        <taxon>Malvales</taxon>
        <taxon>Malvaceae</taxon>
        <taxon>Malvoideae</taxon>
        <taxon>Gossypium</taxon>
    </lineage>
</organism>
<accession>A0A0B0PHD8</accession>
<dbReference type="Proteomes" id="UP000032142">
    <property type="component" value="Unassembled WGS sequence"/>
</dbReference>
<dbReference type="EMBL" id="KN428319">
    <property type="protein sequence ID" value="KHG24302.1"/>
    <property type="molecule type" value="Genomic_DNA"/>
</dbReference>
<reference evidence="2" key="1">
    <citation type="submission" date="2014-09" db="EMBL/GenBank/DDBJ databases">
        <authorList>
            <person name="Mudge J."/>
            <person name="Ramaraj T."/>
            <person name="Lindquist I.E."/>
            <person name="Bharti A.K."/>
            <person name="Sundararajan A."/>
            <person name="Cameron C.T."/>
            <person name="Woodward J.E."/>
            <person name="May G.D."/>
            <person name="Brubaker C."/>
            <person name="Broadhvest J."/>
            <person name="Wilkins T.A."/>
        </authorList>
    </citation>
    <scope>NUCLEOTIDE SEQUENCE</scope>
    <source>
        <strain evidence="2">cv. AKA8401</strain>
    </source>
</reference>
<sequence length="42" mass="4996">MASHYQTFPYHLITISQDHNVILQNIRAIFAWLYEYTLPKGT</sequence>
<name>A0A0B0PHD8_GOSAR</name>
<protein>
    <submittedName>
        <fullName evidence="1">Cysteine desulfurase</fullName>
    </submittedName>
</protein>